<dbReference type="GO" id="GO:0046872">
    <property type="term" value="F:metal ion binding"/>
    <property type="evidence" value="ECO:0007669"/>
    <property type="project" value="UniProtKB-KW"/>
</dbReference>
<dbReference type="InterPro" id="IPR019831">
    <property type="entry name" value="Mn/Fe_SOD_N"/>
</dbReference>
<dbReference type="PANTHER" id="PTHR11404">
    <property type="entry name" value="SUPEROXIDE DISMUTASE 2"/>
    <property type="match status" value="1"/>
</dbReference>
<accession>A0A0A5FW72</accession>
<dbReference type="STRING" id="1385511.GCA_000425225_03212"/>
<dbReference type="InterPro" id="IPR036324">
    <property type="entry name" value="Mn/Fe_SOD_N_sf"/>
</dbReference>
<dbReference type="Gene3D" id="3.55.40.20">
    <property type="entry name" value="Iron/manganese superoxide dismutase, C-terminal domain"/>
    <property type="match status" value="1"/>
</dbReference>
<dbReference type="Gene3D" id="1.10.287.990">
    <property type="entry name" value="Fe,Mn superoxide dismutase (SOD) domain"/>
    <property type="match status" value="1"/>
</dbReference>
<reference evidence="7 8" key="1">
    <citation type="submission" date="2013-08" db="EMBL/GenBank/DDBJ databases">
        <authorList>
            <person name="Huang J."/>
            <person name="Wang G."/>
        </authorList>
    </citation>
    <scope>NUCLEOTIDE SEQUENCE [LARGE SCALE GENOMIC DNA]</scope>
    <source>
        <strain evidence="7 8">BH030004</strain>
    </source>
</reference>
<evidence type="ECO:0000259" key="6">
    <source>
        <dbReference type="Pfam" id="PF02777"/>
    </source>
</evidence>
<keyword evidence="4" id="KW-0560">Oxidoreductase</keyword>
<evidence type="ECO:0000256" key="3">
    <source>
        <dbReference type="ARBA" id="ARBA00022723"/>
    </source>
</evidence>
<dbReference type="OrthoDB" id="9803125at2"/>
<gene>
    <name evidence="7" type="ORF">N783_02245</name>
</gene>
<dbReference type="InterPro" id="IPR050265">
    <property type="entry name" value="Fe/Mn_Superoxide_Dismutase"/>
</dbReference>
<feature type="domain" description="Manganese/iron superoxide dismutase N-terminal" evidence="5">
    <location>
        <begin position="92"/>
        <end position="173"/>
    </location>
</feature>
<evidence type="ECO:0000313" key="7">
    <source>
        <dbReference type="EMBL" id="KGX83278.1"/>
    </source>
</evidence>
<dbReference type="Pfam" id="PF02777">
    <property type="entry name" value="Sod_Fe_C"/>
    <property type="match status" value="1"/>
</dbReference>
<dbReference type="InterPro" id="IPR036314">
    <property type="entry name" value="SOD_C_sf"/>
</dbReference>
<dbReference type="InterPro" id="IPR001189">
    <property type="entry name" value="Mn/Fe_SOD"/>
</dbReference>
<organism evidence="7 8">
    <name type="scientific">Pontibacillus marinus BH030004 = DSM 16465</name>
    <dbReference type="NCBI Taxonomy" id="1385511"/>
    <lineage>
        <taxon>Bacteria</taxon>
        <taxon>Bacillati</taxon>
        <taxon>Bacillota</taxon>
        <taxon>Bacilli</taxon>
        <taxon>Bacillales</taxon>
        <taxon>Bacillaceae</taxon>
        <taxon>Pontibacillus</taxon>
    </lineage>
</organism>
<dbReference type="InterPro" id="IPR019832">
    <property type="entry name" value="Mn/Fe_SOD_C"/>
</dbReference>
<dbReference type="EMBL" id="AVPF01000126">
    <property type="protein sequence ID" value="KGX83278.1"/>
    <property type="molecule type" value="Genomic_DNA"/>
</dbReference>
<evidence type="ECO:0000256" key="4">
    <source>
        <dbReference type="ARBA" id="ARBA00023002"/>
    </source>
</evidence>
<sequence length="294" mass="34916">MHKSKQQYLKSLLNWAEEVEQKVNDTHMSEENQKEWNKKMNAWKKDIKKVLEQDDVTDSEIVQLQQQGKELIYNLEEYYDQERQKSSVAVGEHKLPPLPYPYNALEPYISEEIMRLHHDIHHKSYVDGLNKAEKKLQEIRQSGDADLIKHWMRQQAFNGSGHFLHTIFWFNMKPNGGGKPKGPLLKQIDNDFGSFQAFKKEFTEAAKSVEGVGWAILVWEMRSGRLAIQTVEKHQMFSLWDVVPLLVLDVWEHAYYLQYQTKRGEYVNNWWNIVNWDDVSKRFNEVKNVTWTLY</sequence>
<dbReference type="EC" id="1.15.1.1" evidence="2"/>
<dbReference type="PANTHER" id="PTHR11404:SF6">
    <property type="entry name" value="SUPEROXIDE DISMUTASE [MN], MITOCHONDRIAL"/>
    <property type="match status" value="1"/>
</dbReference>
<dbReference type="AlphaFoldDB" id="A0A0A5FW72"/>
<dbReference type="PROSITE" id="PS00088">
    <property type="entry name" value="SOD_MN"/>
    <property type="match status" value="1"/>
</dbReference>
<dbReference type="Pfam" id="PF00081">
    <property type="entry name" value="Sod_Fe_N"/>
    <property type="match status" value="1"/>
</dbReference>
<dbReference type="InterPro" id="IPR019833">
    <property type="entry name" value="Mn/Fe_SOD_BS"/>
</dbReference>
<dbReference type="RefSeq" id="WP_027446829.1">
    <property type="nucleotide sequence ID" value="NZ_AULJ01000041.1"/>
</dbReference>
<evidence type="ECO:0000256" key="1">
    <source>
        <dbReference type="ARBA" id="ARBA00008714"/>
    </source>
</evidence>
<dbReference type="SUPFAM" id="SSF46609">
    <property type="entry name" value="Fe,Mn superoxide dismutase (SOD), N-terminal domain"/>
    <property type="match status" value="1"/>
</dbReference>
<name>A0A0A5FW72_9BACI</name>
<keyword evidence="8" id="KW-1185">Reference proteome</keyword>
<dbReference type="FunFam" id="3.55.40.20:FF:000004">
    <property type="entry name" value="Superoxide dismutase [Fe]"/>
    <property type="match status" value="1"/>
</dbReference>
<evidence type="ECO:0000313" key="8">
    <source>
        <dbReference type="Proteomes" id="UP000030403"/>
    </source>
</evidence>
<dbReference type="PRINTS" id="PR01703">
    <property type="entry name" value="MNSODISMTASE"/>
</dbReference>
<feature type="domain" description="Manganese/iron superoxide dismutase C-terminal" evidence="6">
    <location>
        <begin position="180"/>
        <end position="282"/>
    </location>
</feature>
<protein>
    <recommendedName>
        <fullName evidence="2">superoxide dismutase</fullName>
        <ecNumber evidence="2">1.15.1.1</ecNumber>
    </recommendedName>
</protein>
<dbReference type="FunFam" id="1.10.287.990:FF:000001">
    <property type="entry name" value="Superoxide dismutase"/>
    <property type="match status" value="1"/>
</dbReference>
<keyword evidence="3" id="KW-0479">Metal-binding</keyword>
<evidence type="ECO:0000259" key="5">
    <source>
        <dbReference type="Pfam" id="PF00081"/>
    </source>
</evidence>
<dbReference type="SUPFAM" id="SSF54719">
    <property type="entry name" value="Fe,Mn superoxide dismutase (SOD), C-terminal domain"/>
    <property type="match status" value="1"/>
</dbReference>
<comment type="similarity">
    <text evidence="1">Belongs to the iron/manganese superoxide dismutase family.</text>
</comment>
<proteinExistence type="inferred from homology"/>
<dbReference type="eggNOG" id="COG0605">
    <property type="taxonomic scope" value="Bacteria"/>
</dbReference>
<dbReference type="GO" id="GO:0004784">
    <property type="term" value="F:superoxide dismutase activity"/>
    <property type="evidence" value="ECO:0007669"/>
    <property type="project" value="UniProtKB-EC"/>
</dbReference>
<comment type="caution">
    <text evidence="7">The sequence shown here is derived from an EMBL/GenBank/DDBJ whole genome shotgun (WGS) entry which is preliminary data.</text>
</comment>
<evidence type="ECO:0000256" key="2">
    <source>
        <dbReference type="ARBA" id="ARBA00012682"/>
    </source>
</evidence>
<dbReference type="Proteomes" id="UP000030403">
    <property type="component" value="Unassembled WGS sequence"/>
</dbReference>